<evidence type="ECO:0000256" key="9">
    <source>
        <dbReference type="ARBA" id="ARBA00023180"/>
    </source>
</evidence>
<evidence type="ECO:0000256" key="8">
    <source>
        <dbReference type="ARBA" id="ARBA00023136"/>
    </source>
</evidence>
<dbReference type="OrthoDB" id="5546453at2759"/>
<evidence type="ECO:0000256" key="4">
    <source>
        <dbReference type="ARBA" id="ARBA00022502"/>
    </source>
</evidence>
<keyword evidence="5" id="KW-0812">Transmembrane</keyword>
<reference evidence="11 12" key="1">
    <citation type="journal article" date="2014" name="Genome Biol. Evol.">
        <title>The secreted proteins of Achlya hypogyna and Thraustotheca clavata identify the ancestral oomycete secretome and reveal gene acquisitions by horizontal gene transfer.</title>
        <authorList>
            <person name="Misner I."/>
            <person name="Blouin N."/>
            <person name="Leonard G."/>
            <person name="Richards T.A."/>
            <person name="Lane C.E."/>
        </authorList>
    </citation>
    <scope>NUCLEOTIDE SEQUENCE [LARGE SCALE GENOMIC DNA]</scope>
    <source>
        <strain evidence="11 12">ATCC 34112</strain>
    </source>
</reference>
<dbReference type="STRING" id="74557.A0A1V9YVW2"/>
<evidence type="ECO:0000256" key="10">
    <source>
        <dbReference type="SAM" id="SignalP"/>
    </source>
</evidence>
<dbReference type="Proteomes" id="UP000243217">
    <property type="component" value="Unassembled WGS sequence"/>
</dbReference>
<evidence type="ECO:0008006" key="13">
    <source>
        <dbReference type="Google" id="ProtNLM"/>
    </source>
</evidence>
<comment type="subcellular location">
    <subcellularLocation>
        <location evidence="1">Endoplasmic reticulum membrane</location>
        <topology evidence="1">Single-pass membrane protein</topology>
    </subcellularLocation>
</comment>
<evidence type="ECO:0000256" key="7">
    <source>
        <dbReference type="ARBA" id="ARBA00022989"/>
    </source>
</evidence>
<keyword evidence="7" id="KW-1133">Transmembrane helix</keyword>
<dbReference type="PANTHER" id="PTHR28650">
    <property type="entry name" value="PHOSPHATIDYLINOSITOL-GLYCAN BIOSYNTHESIS CLASS X PROTEIN"/>
    <property type="match status" value="1"/>
</dbReference>
<dbReference type="GO" id="GO:0005789">
    <property type="term" value="C:endoplasmic reticulum membrane"/>
    <property type="evidence" value="ECO:0007669"/>
    <property type="project" value="UniProtKB-SubCell"/>
</dbReference>
<dbReference type="InterPro" id="IPR013233">
    <property type="entry name" value="PIG-X/PBN1"/>
</dbReference>
<proteinExistence type="inferred from homology"/>
<evidence type="ECO:0000256" key="1">
    <source>
        <dbReference type="ARBA" id="ARBA00004389"/>
    </source>
</evidence>
<gene>
    <name evidence="11" type="ORF">THRCLA_09535</name>
</gene>
<feature type="signal peptide" evidence="10">
    <location>
        <begin position="1"/>
        <end position="18"/>
    </location>
</feature>
<accession>A0A1V9YVW2</accession>
<name>A0A1V9YVW2_9STRA</name>
<keyword evidence="10" id="KW-0732">Signal</keyword>
<keyword evidence="12" id="KW-1185">Reference proteome</keyword>
<protein>
    <recommendedName>
        <fullName evidence="13">Secreted protein</fullName>
    </recommendedName>
</protein>
<dbReference type="AlphaFoldDB" id="A0A1V9YVW2"/>
<comment type="pathway">
    <text evidence="2">Glycolipid biosynthesis; glycosylphosphatidylinositol-anchor biosynthesis.</text>
</comment>
<sequence length="406" mass="45063">MAVRFLGAWGLVLCGIEATELVLWPSDTLGTLSVTENTLDSSSSHTLGVVDTIFSIEQKGTWHEAIESVEVAIVPSVDSGNVWTQILAQEEKMETNAEGIHVRVHVKESTSALEIQGNITLFLNQVFGTSFSSKTYLFANASCDVLKYAIAKENKIARCFLSSREITSLPTLKIPTFFQNQDDTPLQRALALQLTKHTVNAGQWELLYTQLIFSPRQSKISVAFHQVAQTKDKVTFSSEVGVVESIDENGNIKSSSITRKIKVNSPKITNVKPQIIGNGFHQTMNIQFKLNTNEECSLLVVQPFPTTAYADMDELRRLERFGSFQLIGFSKHIEIERPAAISTEHVVAFLKKLPGSGAGAHTFDFPIHFRYQSPSKDVLYRPANVIAPSMFIQCGLKFSSDAKDWT</sequence>
<dbReference type="InterPro" id="IPR040039">
    <property type="entry name" value="PIGX"/>
</dbReference>
<comment type="similarity">
    <text evidence="3">Belongs to the PIGX family.</text>
</comment>
<evidence type="ECO:0000313" key="11">
    <source>
        <dbReference type="EMBL" id="OQR89865.1"/>
    </source>
</evidence>
<keyword evidence="9" id="KW-0325">Glycoprotein</keyword>
<evidence type="ECO:0000256" key="6">
    <source>
        <dbReference type="ARBA" id="ARBA00022824"/>
    </source>
</evidence>
<evidence type="ECO:0000313" key="12">
    <source>
        <dbReference type="Proteomes" id="UP000243217"/>
    </source>
</evidence>
<comment type="caution">
    <text evidence="11">The sequence shown here is derived from an EMBL/GenBank/DDBJ whole genome shotgun (WGS) entry which is preliminary data.</text>
</comment>
<keyword evidence="6" id="KW-0256">Endoplasmic reticulum</keyword>
<feature type="non-terminal residue" evidence="11">
    <location>
        <position position="406"/>
    </location>
</feature>
<evidence type="ECO:0000256" key="3">
    <source>
        <dbReference type="ARBA" id="ARBA00010345"/>
    </source>
</evidence>
<dbReference type="Pfam" id="PF08320">
    <property type="entry name" value="PIG-X"/>
    <property type="match status" value="1"/>
</dbReference>
<feature type="chain" id="PRO_5013365963" description="Secreted protein" evidence="10">
    <location>
        <begin position="19"/>
        <end position="406"/>
    </location>
</feature>
<dbReference type="GO" id="GO:0006506">
    <property type="term" value="P:GPI anchor biosynthetic process"/>
    <property type="evidence" value="ECO:0007669"/>
    <property type="project" value="UniProtKB-UniPathway"/>
</dbReference>
<evidence type="ECO:0000256" key="2">
    <source>
        <dbReference type="ARBA" id="ARBA00004687"/>
    </source>
</evidence>
<organism evidence="11 12">
    <name type="scientific">Thraustotheca clavata</name>
    <dbReference type="NCBI Taxonomy" id="74557"/>
    <lineage>
        <taxon>Eukaryota</taxon>
        <taxon>Sar</taxon>
        <taxon>Stramenopiles</taxon>
        <taxon>Oomycota</taxon>
        <taxon>Saprolegniomycetes</taxon>
        <taxon>Saprolegniales</taxon>
        <taxon>Achlyaceae</taxon>
        <taxon>Thraustotheca</taxon>
    </lineage>
</organism>
<evidence type="ECO:0000256" key="5">
    <source>
        <dbReference type="ARBA" id="ARBA00022692"/>
    </source>
</evidence>
<keyword evidence="8" id="KW-0472">Membrane</keyword>
<dbReference type="EMBL" id="JNBS01002639">
    <property type="protein sequence ID" value="OQR89865.1"/>
    <property type="molecule type" value="Genomic_DNA"/>
</dbReference>
<keyword evidence="4" id="KW-0337">GPI-anchor biosynthesis</keyword>
<dbReference type="UniPathway" id="UPA00196"/>
<dbReference type="PANTHER" id="PTHR28650:SF1">
    <property type="entry name" value="PHOSPHATIDYLINOSITOL-GLYCAN BIOSYNTHESIS CLASS X PROTEIN"/>
    <property type="match status" value="1"/>
</dbReference>